<evidence type="ECO:0000313" key="2">
    <source>
        <dbReference type="EMBL" id="KGM99554.1"/>
    </source>
</evidence>
<protein>
    <submittedName>
        <fullName evidence="2">XRE family transcriptional regulator</fullName>
    </submittedName>
</protein>
<dbReference type="EMBL" id="JDRY01000033">
    <property type="protein sequence ID" value="KGM99554.1"/>
    <property type="molecule type" value="Genomic_DNA"/>
</dbReference>
<dbReference type="InterPro" id="IPR010982">
    <property type="entry name" value="Lambda_DNA-bd_dom_sf"/>
</dbReference>
<dbReference type="AlphaFoldDB" id="A0A0A0IDN1"/>
<proteinExistence type="predicted"/>
<dbReference type="Proteomes" id="UP000030014">
    <property type="component" value="Unassembled WGS sequence"/>
</dbReference>
<reference evidence="2 3" key="1">
    <citation type="submission" date="2014-01" db="EMBL/GenBank/DDBJ databases">
        <title>Plasmidome dynamics in the species complex Clostridium novyi sensu lato converts strains of independent lineages into distinctly different pathogens.</title>
        <authorList>
            <person name="Skarin H."/>
            <person name="Segerman B."/>
        </authorList>
    </citation>
    <scope>NUCLEOTIDE SEQUENCE [LARGE SCALE GENOMIC DNA]</scope>
    <source>
        <strain evidence="2 3">DC5</strain>
    </source>
</reference>
<dbReference type="CDD" id="cd00093">
    <property type="entry name" value="HTH_XRE"/>
    <property type="match status" value="1"/>
</dbReference>
<dbReference type="InterPro" id="IPR001387">
    <property type="entry name" value="Cro/C1-type_HTH"/>
</dbReference>
<accession>A0A0A0IDN1</accession>
<dbReference type="PROSITE" id="PS50943">
    <property type="entry name" value="HTH_CROC1"/>
    <property type="match status" value="1"/>
</dbReference>
<dbReference type="GO" id="GO:0003677">
    <property type="term" value="F:DNA binding"/>
    <property type="evidence" value="ECO:0007669"/>
    <property type="project" value="InterPro"/>
</dbReference>
<name>A0A0A0IDN1_CLOBO</name>
<dbReference type="SMART" id="SM00530">
    <property type="entry name" value="HTH_XRE"/>
    <property type="match status" value="1"/>
</dbReference>
<feature type="domain" description="HTH cro/C1-type" evidence="1">
    <location>
        <begin position="11"/>
        <end position="66"/>
    </location>
</feature>
<dbReference type="Gene3D" id="1.10.260.40">
    <property type="entry name" value="lambda repressor-like DNA-binding domains"/>
    <property type="match status" value="1"/>
</dbReference>
<dbReference type="RefSeq" id="WP_039259435.1">
    <property type="nucleotide sequence ID" value="NZ_JDRY01000033.1"/>
</dbReference>
<organism evidence="2 3">
    <name type="scientific">Clostridium botulinum C/D str. DC5</name>
    <dbReference type="NCBI Taxonomy" id="1443128"/>
    <lineage>
        <taxon>Bacteria</taxon>
        <taxon>Bacillati</taxon>
        <taxon>Bacillota</taxon>
        <taxon>Clostridia</taxon>
        <taxon>Eubacteriales</taxon>
        <taxon>Clostridiaceae</taxon>
        <taxon>Clostridium</taxon>
    </lineage>
</organism>
<sequence>MNDILGFGKFIAEKRKSLGLTLRGTAAELGIAPAYLSDIEKGRRYPPDIDKLMQIAKILKLTEDEKNTMFDLAGEGKNTIAPDLPEYIMSSEKVRVALRKAREVATEEDWDDFFKKLSGKGGKA</sequence>
<gene>
    <name evidence="2" type="ORF">Z955_06945</name>
</gene>
<evidence type="ECO:0000259" key="1">
    <source>
        <dbReference type="PROSITE" id="PS50943"/>
    </source>
</evidence>
<comment type="caution">
    <text evidence="2">The sequence shown here is derived from an EMBL/GenBank/DDBJ whole genome shotgun (WGS) entry which is preliminary data.</text>
</comment>
<dbReference type="Pfam" id="PF01381">
    <property type="entry name" value="HTH_3"/>
    <property type="match status" value="1"/>
</dbReference>
<evidence type="ECO:0000313" key="3">
    <source>
        <dbReference type="Proteomes" id="UP000030014"/>
    </source>
</evidence>
<dbReference type="SUPFAM" id="SSF47413">
    <property type="entry name" value="lambda repressor-like DNA-binding domains"/>
    <property type="match status" value="1"/>
</dbReference>